<evidence type="ECO:0000313" key="11">
    <source>
        <dbReference type="Proteomes" id="UP000553756"/>
    </source>
</evidence>
<proteinExistence type="predicted"/>
<feature type="domain" description="Gram-positive cocci surface proteins LPxTG" evidence="9">
    <location>
        <begin position="762"/>
        <end position="797"/>
    </location>
</feature>
<protein>
    <submittedName>
        <fullName evidence="10">Listeria-Bacteroides repeat domain</fullName>
    </submittedName>
</protein>
<keyword evidence="5" id="KW-0572">Peptidoglycan-anchor</keyword>
<gene>
    <name evidence="10" type="ORF">G1C94_0577</name>
</gene>
<dbReference type="Gene3D" id="3.80.10.10">
    <property type="entry name" value="Ribonuclease Inhibitor"/>
    <property type="match status" value="1"/>
</dbReference>
<feature type="transmembrane region" description="Helical" evidence="7">
    <location>
        <begin position="771"/>
        <end position="790"/>
    </location>
</feature>
<evidence type="ECO:0000256" key="7">
    <source>
        <dbReference type="SAM" id="Phobius"/>
    </source>
</evidence>
<dbReference type="RefSeq" id="WP_172144532.1">
    <property type="nucleotide sequence ID" value="NZ_JAAIIJ010000009.1"/>
</dbReference>
<dbReference type="SUPFAM" id="SSF52058">
    <property type="entry name" value="L domain-like"/>
    <property type="match status" value="1"/>
</dbReference>
<dbReference type="InterPro" id="IPR042229">
    <property type="entry name" value="Listeria/Bacterioides_rpt_sf"/>
</dbReference>
<dbReference type="InterPro" id="IPR032675">
    <property type="entry name" value="LRR_dom_sf"/>
</dbReference>
<feature type="compositionally biased region" description="Low complexity" evidence="6">
    <location>
        <begin position="684"/>
        <end position="755"/>
    </location>
</feature>
<feature type="region of interest" description="Disordered" evidence="6">
    <location>
        <begin position="679"/>
        <end position="755"/>
    </location>
</feature>
<evidence type="ECO:0000313" key="10">
    <source>
        <dbReference type="EMBL" id="NMN01956.1"/>
    </source>
</evidence>
<dbReference type="InterPro" id="IPR011889">
    <property type="entry name" value="Liste_lipo_26"/>
</dbReference>
<dbReference type="Pfam" id="PF03382">
    <property type="entry name" value="DUF285"/>
    <property type="match status" value="1"/>
</dbReference>
<evidence type="ECO:0000256" key="1">
    <source>
        <dbReference type="ARBA" id="ARBA00004196"/>
    </source>
</evidence>
<evidence type="ECO:0000259" key="9">
    <source>
        <dbReference type="PROSITE" id="PS50847"/>
    </source>
</evidence>
<evidence type="ECO:0000256" key="5">
    <source>
        <dbReference type="ARBA" id="ARBA00023088"/>
    </source>
</evidence>
<evidence type="ECO:0000256" key="6">
    <source>
        <dbReference type="SAM" id="MobiDB-lite"/>
    </source>
</evidence>
<keyword evidence="7" id="KW-1133">Transmembrane helix</keyword>
<keyword evidence="7" id="KW-0812">Transmembrane</keyword>
<evidence type="ECO:0000256" key="3">
    <source>
        <dbReference type="ARBA" id="ARBA00022525"/>
    </source>
</evidence>
<keyword evidence="3" id="KW-0964">Secreted</keyword>
<evidence type="ECO:0000256" key="8">
    <source>
        <dbReference type="SAM" id="SignalP"/>
    </source>
</evidence>
<dbReference type="InterPro" id="IPR044060">
    <property type="entry name" value="Bacterial_rp_domain"/>
</dbReference>
<dbReference type="NCBIfam" id="TIGR02543">
    <property type="entry name" value="List_Bact_rpt"/>
    <property type="match status" value="1"/>
</dbReference>
<dbReference type="NCBIfam" id="TIGR02167">
    <property type="entry name" value="Liste_lipo_26"/>
    <property type="match status" value="5"/>
</dbReference>
<reference evidence="10 11" key="1">
    <citation type="submission" date="2020-02" db="EMBL/GenBank/DDBJ databases">
        <title>Characterization of phylogenetic diversity of novel bifidobacterial species isolated in Czech ZOOs.</title>
        <authorList>
            <person name="Lugli G.A."/>
            <person name="Vera N.B."/>
            <person name="Ventura M."/>
        </authorList>
    </citation>
    <scope>NUCLEOTIDE SEQUENCE [LARGE SCALE GENOMIC DNA]</scope>
    <source>
        <strain evidence="10 11">DSM 109963</strain>
    </source>
</reference>
<dbReference type="Proteomes" id="UP000553756">
    <property type="component" value="Unassembled WGS sequence"/>
</dbReference>
<name>A0ABX1SVU5_9BIFI</name>
<dbReference type="InterPro" id="IPR005046">
    <property type="entry name" value="DUF285"/>
</dbReference>
<dbReference type="InterPro" id="IPR019931">
    <property type="entry name" value="LPXTG_anchor"/>
</dbReference>
<dbReference type="Pfam" id="PF18998">
    <property type="entry name" value="Flg_new_2"/>
    <property type="match status" value="1"/>
</dbReference>
<dbReference type="PROSITE" id="PS50847">
    <property type="entry name" value="GRAM_POS_ANCHORING"/>
    <property type="match status" value="1"/>
</dbReference>
<evidence type="ECO:0000256" key="4">
    <source>
        <dbReference type="ARBA" id="ARBA00022729"/>
    </source>
</evidence>
<dbReference type="Pfam" id="PF09479">
    <property type="entry name" value="Flg_new"/>
    <property type="match status" value="3"/>
</dbReference>
<accession>A0ABX1SVU5</accession>
<dbReference type="Gene3D" id="2.60.40.4270">
    <property type="entry name" value="Listeria-Bacteroides repeat domain"/>
    <property type="match status" value="4"/>
</dbReference>
<keyword evidence="11" id="KW-1185">Reference proteome</keyword>
<feature type="chain" id="PRO_5045893165" evidence="8">
    <location>
        <begin position="41"/>
        <end position="797"/>
    </location>
</feature>
<comment type="caution">
    <text evidence="10">The sequence shown here is derived from an EMBL/GenBank/DDBJ whole genome shotgun (WGS) entry which is preliminary data.</text>
</comment>
<comment type="subcellular location">
    <subcellularLocation>
        <location evidence="1">Cell envelope</location>
    </subcellularLocation>
</comment>
<keyword evidence="2" id="KW-0134">Cell wall</keyword>
<dbReference type="EMBL" id="JAAIIJ010000009">
    <property type="protein sequence ID" value="NMN01956.1"/>
    <property type="molecule type" value="Genomic_DNA"/>
</dbReference>
<feature type="signal peptide" evidence="8">
    <location>
        <begin position="1"/>
        <end position="40"/>
    </location>
</feature>
<dbReference type="InterPro" id="IPR013378">
    <property type="entry name" value="InlB-like_B-rpt"/>
</dbReference>
<keyword evidence="4 8" id="KW-0732">Signal</keyword>
<evidence type="ECO:0000256" key="2">
    <source>
        <dbReference type="ARBA" id="ARBA00022512"/>
    </source>
</evidence>
<sequence length="797" mass="83701">MRNTIIKTTRRKTWQRLLAGLSALLVMAALCPTSATPAQAADGPGTLHRGPTFGGDIEKYDVRTITFQNSIPTKGTCWDAGLGNTTTNVPDGSVRGCATASSVDSSMWDVVYGADGAYPRFPTVSFMLFDRIPRLVSINNLDKIDTSNVTNMGEMFWNCWSLTELDVTKFNTSNVVYMHEMFKGSDSLAKLDVSNFDTRNVISMSSMFRDCKSLTKLDVSKWNTSNVTNMYDMFCSSGLTELDLSNFDTSKVTNMSYMFSHCKSLVSLDVSSFDTSNVTKIGYMLNSLSKLQELKLGKNFTQQPGIAGYNDDWTAGAKGGPNLGEPDGSAARTGYTNIQKWRNMGTGESYDSASLIPGGAAATYTPFKPIEYKVQFDKNVADAAGSMEAQSFTYDKEQTLSANGLTRTGYTLAGWNTKADGKGTSYTNGQSVKNLTATAGGTVTLYAQWEGSTTSITFDPNGGTGSMSPVTGKVGEQCKLTSNSFTREGYTFAGWNTKADGKGTAYADGATIPCPATSLTVYAQWTANASKLTYNANGGTGSMSDTTGATGQKVTVSDNKFTRDGYGFAGWNTKADGSGDAITPGSQFTLKAQPTVVYAQWKALPSSITYKANRDKATGNTPDTTGVTGQQVTVSANGYKVDGWTFTGWNTKADGSGDSVAPGSKFTLKPTPTTVYAQWSANSAATKPDTTTGTGEGTTSAGTTPTDTTPAGTTPTDTTPAATTPAGTAPADTTPADATPADTAPADTATSADAATTPAAPLAQTGATASTVALIGALLVCLAAGLCLLARSRRHGK</sequence>
<keyword evidence="7" id="KW-0472">Membrane</keyword>
<organism evidence="10 11">
    <name type="scientific">Bifidobacterium panos</name>
    <dbReference type="NCBI Taxonomy" id="2675321"/>
    <lineage>
        <taxon>Bacteria</taxon>
        <taxon>Bacillati</taxon>
        <taxon>Actinomycetota</taxon>
        <taxon>Actinomycetes</taxon>
        <taxon>Bifidobacteriales</taxon>
        <taxon>Bifidobacteriaceae</taxon>
        <taxon>Bifidobacterium</taxon>
    </lineage>
</organism>